<dbReference type="InterPro" id="IPR009214">
    <property type="entry name" value="DUF1129"/>
</dbReference>
<gene>
    <name evidence="2" type="ORF">SAMN05216225_102648</name>
</gene>
<dbReference type="RefSeq" id="WP_072890917.1">
    <property type="nucleotide sequence ID" value="NZ_FQVW01000026.1"/>
</dbReference>
<evidence type="ECO:0000313" key="2">
    <source>
        <dbReference type="EMBL" id="SHG32882.1"/>
    </source>
</evidence>
<organism evidence="2 3">
    <name type="scientific">Ornithinibacillus halophilus</name>
    <dbReference type="NCBI Taxonomy" id="930117"/>
    <lineage>
        <taxon>Bacteria</taxon>
        <taxon>Bacillati</taxon>
        <taxon>Bacillota</taxon>
        <taxon>Bacilli</taxon>
        <taxon>Bacillales</taxon>
        <taxon>Bacillaceae</taxon>
        <taxon>Ornithinibacillus</taxon>
    </lineage>
</organism>
<dbReference type="OrthoDB" id="1655249at2"/>
<accession>A0A1M5IX22</accession>
<dbReference type="PANTHER" id="PTHR41307">
    <property type="entry name" value="MEMBRANE PROTEIN-RELATED"/>
    <property type="match status" value="1"/>
</dbReference>
<dbReference type="Pfam" id="PF06570">
    <property type="entry name" value="DUF1129"/>
    <property type="match status" value="1"/>
</dbReference>
<dbReference type="AlphaFoldDB" id="A0A1M5IX22"/>
<keyword evidence="1" id="KW-0472">Membrane</keyword>
<keyword evidence="1" id="KW-0812">Transmembrane</keyword>
<proteinExistence type="predicted"/>
<dbReference type="Proteomes" id="UP000183988">
    <property type="component" value="Unassembled WGS sequence"/>
</dbReference>
<evidence type="ECO:0000313" key="3">
    <source>
        <dbReference type="Proteomes" id="UP000183988"/>
    </source>
</evidence>
<dbReference type="Gene3D" id="1.10.1900.10">
    <property type="entry name" value="c-terminal domain of poly(a) binding protein"/>
    <property type="match status" value="1"/>
</dbReference>
<feature type="transmembrane region" description="Helical" evidence="1">
    <location>
        <begin position="200"/>
        <end position="220"/>
    </location>
</feature>
<reference evidence="2 3" key="1">
    <citation type="submission" date="2016-11" db="EMBL/GenBank/DDBJ databases">
        <authorList>
            <person name="Jaros S."/>
            <person name="Januszkiewicz K."/>
            <person name="Wedrychowicz H."/>
        </authorList>
    </citation>
    <scope>NUCLEOTIDE SEQUENCE [LARGE SCALE GENOMIC DNA]</scope>
    <source>
        <strain evidence="2 3">IBRC-M 10683</strain>
    </source>
</reference>
<evidence type="ECO:0000256" key="1">
    <source>
        <dbReference type="SAM" id="Phobius"/>
    </source>
</evidence>
<name>A0A1M5IX22_9BACI</name>
<dbReference type="SUPFAM" id="SSF158560">
    <property type="entry name" value="BH3980-like"/>
    <property type="match status" value="1"/>
</dbReference>
<dbReference type="PANTHER" id="PTHR41307:SF1">
    <property type="entry name" value="MEMBRANE PROTEIN"/>
    <property type="match status" value="1"/>
</dbReference>
<dbReference type="STRING" id="930117.SAMN05216225_102648"/>
<keyword evidence="3" id="KW-1185">Reference proteome</keyword>
<feature type="transmembrane region" description="Helical" evidence="1">
    <location>
        <begin position="171"/>
        <end position="188"/>
    </location>
</feature>
<sequence length="228" mass="26254">MHSKEIIELNNHLREELTEENKKLYENMIIYIRTTSNKSEQQTEEVLLEILEHFVQAQKDGKTASEIFGNNIKEYCDEIIHEIPGEKRNKNIKFGLFIGIQYLALISFIFGVTSFGINYFFDLGSNVLTFSVGSGLVVIGCYLLLLYLLVKIIFKMIQKTTFLNIKKWVEFLLTWLFLTAYITLFYFIPKLIPSFGTTLSIPIIALGVIGGVLYLGTIVVDRKLRFTK</sequence>
<feature type="transmembrane region" description="Helical" evidence="1">
    <location>
        <begin position="94"/>
        <end position="121"/>
    </location>
</feature>
<feature type="transmembrane region" description="Helical" evidence="1">
    <location>
        <begin position="127"/>
        <end position="150"/>
    </location>
</feature>
<dbReference type="EMBL" id="FQVW01000026">
    <property type="protein sequence ID" value="SHG32882.1"/>
    <property type="molecule type" value="Genomic_DNA"/>
</dbReference>
<keyword evidence="1" id="KW-1133">Transmembrane helix</keyword>
<protein>
    <submittedName>
        <fullName evidence="2">Uncharacterized membrane-anchored protein</fullName>
    </submittedName>
</protein>